<accession>A0ABD6C9J7</accession>
<dbReference type="RefSeq" id="WP_247379556.1">
    <property type="nucleotide sequence ID" value="NZ_JALLGV010000007.1"/>
</dbReference>
<evidence type="ECO:0000313" key="3">
    <source>
        <dbReference type="Proteomes" id="UP001597119"/>
    </source>
</evidence>
<comment type="caution">
    <text evidence="2">The sequence shown here is derived from an EMBL/GenBank/DDBJ whole genome shotgun (WGS) entry which is preliminary data.</text>
</comment>
<dbReference type="PROSITE" id="PS51257">
    <property type="entry name" value="PROKAR_LIPOPROTEIN"/>
    <property type="match status" value="1"/>
</dbReference>
<dbReference type="EMBL" id="JBHUDJ010000002">
    <property type="protein sequence ID" value="MFD1586514.1"/>
    <property type="molecule type" value="Genomic_DNA"/>
</dbReference>
<keyword evidence="3" id="KW-1185">Reference proteome</keyword>
<sequence length="298" mass="30748">MHRRQLLTLAGAGLVGLAGCLSDPGSGPPEEEPSDPTTTDSPTSSPTGSPTTSPDDPPSPDGVTVEDVVVRKAVTYESIMGSGGVLAAEGTQYVVATVRSDRNDLPSFTFETDDQSWESGLSDTVGAANFAVAGHEGGAVGRRLGGDGESFLAFEIPSPLSASNPRIRLGGSDPAEWPLSADATARLAAPAPRFELDELSVPDIVSEGDALSVTLTVRNVSDTDGRFLAAVYWPTARIADDDESHLVERQVAAGESATATLELSTEYTAAESGPVTLSVDGHVAAEREVTLQNVSTPA</sequence>
<proteinExistence type="predicted"/>
<evidence type="ECO:0000313" key="2">
    <source>
        <dbReference type="EMBL" id="MFD1586514.1"/>
    </source>
</evidence>
<feature type="compositionally biased region" description="Low complexity" evidence="1">
    <location>
        <begin position="35"/>
        <end position="54"/>
    </location>
</feature>
<name>A0ABD6C9J7_9EURY</name>
<protein>
    <recommendedName>
        <fullName evidence="4">CARDB domain-containing protein</fullName>
    </recommendedName>
</protein>
<gene>
    <name evidence="2" type="ORF">ACFR9U_05940</name>
</gene>
<dbReference type="AlphaFoldDB" id="A0ABD6C9J7"/>
<feature type="region of interest" description="Disordered" evidence="1">
    <location>
        <begin position="17"/>
        <end position="64"/>
    </location>
</feature>
<organism evidence="2 3">
    <name type="scientific">Halorientalis brevis</name>
    <dbReference type="NCBI Taxonomy" id="1126241"/>
    <lineage>
        <taxon>Archaea</taxon>
        <taxon>Methanobacteriati</taxon>
        <taxon>Methanobacteriota</taxon>
        <taxon>Stenosarchaea group</taxon>
        <taxon>Halobacteria</taxon>
        <taxon>Halobacteriales</taxon>
        <taxon>Haloarculaceae</taxon>
        <taxon>Halorientalis</taxon>
    </lineage>
</organism>
<dbReference type="Proteomes" id="UP001597119">
    <property type="component" value="Unassembled WGS sequence"/>
</dbReference>
<evidence type="ECO:0000256" key="1">
    <source>
        <dbReference type="SAM" id="MobiDB-lite"/>
    </source>
</evidence>
<reference evidence="2 3" key="1">
    <citation type="journal article" date="2019" name="Int. J. Syst. Evol. Microbiol.">
        <title>The Global Catalogue of Microorganisms (GCM) 10K type strain sequencing project: providing services to taxonomists for standard genome sequencing and annotation.</title>
        <authorList>
            <consortium name="The Broad Institute Genomics Platform"/>
            <consortium name="The Broad Institute Genome Sequencing Center for Infectious Disease"/>
            <person name="Wu L."/>
            <person name="Ma J."/>
        </authorList>
    </citation>
    <scope>NUCLEOTIDE SEQUENCE [LARGE SCALE GENOMIC DNA]</scope>
    <source>
        <strain evidence="2 3">CGMCC 1.12125</strain>
    </source>
</reference>
<evidence type="ECO:0008006" key="4">
    <source>
        <dbReference type="Google" id="ProtNLM"/>
    </source>
</evidence>